<sequence>MSFELCGVVGSVCTEPFKIAIDKAEFYYQQLYGLHTADLDGIVENDNIALTDGHQTELHGAIQEKDTIINEAKVTIAVAQVHLETAQHQKEEFELDLAESTKRWDSQVAELQAEIERLSVINPTHSRRS</sequence>
<keyword evidence="2" id="KW-1185">Reference proteome</keyword>
<organism evidence="1 2">
    <name type="scientific">Asparagus officinalis</name>
    <name type="common">Garden asparagus</name>
    <dbReference type="NCBI Taxonomy" id="4686"/>
    <lineage>
        <taxon>Eukaryota</taxon>
        <taxon>Viridiplantae</taxon>
        <taxon>Streptophyta</taxon>
        <taxon>Embryophyta</taxon>
        <taxon>Tracheophyta</taxon>
        <taxon>Spermatophyta</taxon>
        <taxon>Magnoliopsida</taxon>
        <taxon>Liliopsida</taxon>
        <taxon>Asparagales</taxon>
        <taxon>Asparagaceae</taxon>
        <taxon>Asparagoideae</taxon>
        <taxon>Asparagus</taxon>
    </lineage>
</organism>
<dbReference type="Proteomes" id="UP000243459">
    <property type="component" value="Chromosome 4"/>
</dbReference>
<name>A0A5P1F3Q9_ASPOF</name>
<evidence type="ECO:0000313" key="1">
    <source>
        <dbReference type="EMBL" id="ONK73026.1"/>
    </source>
</evidence>
<proteinExistence type="predicted"/>
<dbReference type="AlphaFoldDB" id="A0A5P1F3Q9"/>
<reference evidence="2" key="1">
    <citation type="journal article" date="2017" name="Nat. Commun.">
        <title>The asparagus genome sheds light on the origin and evolution of a young Y chromosome.</title>
        <authorList>
            <person name="Harkess A."/>
            <person name="Zhou J."/>
            <person name="Xu C."/>
            <person name="Bowers J.E."/>
            <person name="Van der Hulst R."/>
            <person name="Ayyampalayam S."/>
            <person name="Mercati F."/>
            <person name="Riccardi P."/>
            <person name="McKain M.R."/>
            <person name="Kakrana A."/>
            <person name="Tang H."/>
            <person name="Ray J."/>
            <person name="Groenendijk J."/>
            <person name="Arikit S."/>
            <person name="Mathioni S.M."/>
            <person name="Nakano M."/>
            <person name="Shan H."/>
            <person name="Telgmann-Rauber A."/>
            <person name="Kanno A."/>
            <person name="Yue Z."/>
            <person name="Chen H."/>
            <person name="Li W."/>
            <person name="Chen Y."/>
            <person name="Xu X."/>
            <person name="Zhang Y."/>
            <person name="Luo S."/>
            <person name="Chen H."/>
            <person name="Gao J."/>
            <person name="Mao Z."/>
            <person name="Pires J.C."/>
            <person name="Luo M."/>
            <person name="Kudrna D."/>
            <person name="Wing R.A."/>
            <person name="Meyers B.C."/>
            <person name="Yi K."/>
            <person name="Kong H."/>
            <person name="Lavrijsen P."/>
            <person name="Sunseri F."/>
            <person name="Falavigna A."/>
            <person name="Ye Y."/>
            <person name="Leebens-Mack J.H."/>
            <person name="Chen G."/>
        </authorList>
    </citation>
    <scope>NUCLEOTIDE SEQUENCE [LARGE SCALE GENOMIC DNA]</scope>
    <source>
        <strain evidence="2">cv. DH0086</strain>
    </source>
</reference>
<protein>
    <submittedName>
        <fullName evidence="1">Uncharacterized protein</fullName>
    </submittedName>
</protein>
<dbReference type="EMBL" id="CM007384">
    <property type="protein sequence ID" value="ONK73026.1"/>
    <property type="molecule type" value="Genomic_DNA"/>
</dbReference>
<accession>A0A5P1F3Q9</accession>
<dbReference type="Gramene" id="ONK73026">
    <property type="protein sequence ID" value="ONK73026"/>
    <property type="gene ID" value="A4U43_C04F26330"/>
</dbReference>
<gene>
    <name evidence="1" type="ORF">A4U43_C04F26330</name>
</gene>
<evidence type="ECO:0000313" key="2">
    <source>
        <dbReference type="Proteomes" id="UP000243459"/>
    </source>
</evidence>